<dbReference type="Pfam" id="PF10555">
    <property type="entry name" value="MraY_sig1"/>
    <property type="match status" value="1"/>
</dbReference>
<dbReference type="GO" id="GO:0008963">
    <property type="term" value="F:phospho-N-acetylmuramoyl-pentapeptide-transferase activity"/>
    <property type="evidence" value="ECO:0007669"/>
    <property type="project" value="UniProtKB-UniRule"/>
</dbReference>
<keyword evidence="4 7" id="KW-0812">Transmembrane</keyword>
<feature type="transmembrane region" description="Helical" evidence="7">
    <location>
        <begin position="224"/>
        <end position="241"/>
    </location>
</feature>
<feature type="transmembrane region" description="Helical" evidence="7">
    <location>
        <begin position="248"/>
        <end position="268"/>
    </location>
</feature>
<comment type="function">
    <text evidence="7">Catalyzes the initial step of the lipid cycle reactions in the biosynthesis of the cell wall peptidoglycan: transfers peptidoglycan precursor phospho-MurNAc-pentapeptide from UDP-MurNAc-pentapeptide onto the lipid carrier undecaprenyl phosphate, yielding undecaprenyl-pyrophosphoryl-MurNAc-pentapeptide, known as lipid I.</text>
</comment>
<keyword evidence="7" id="KW-0133">Cell shape</keyword>
<dbReference type="NCBIfam" id="TIGR00445">
    <property type="entry name" value="mraY"/>
    <property type="match status" value="1"/>
</dbReference>
<comment type="pathway">
    <text evidence="7">Cell wall biogenesis; peptidoglycan biosynthesis.</text>
</comment>
<dbReference type="GO" id="GO:0008360">
    <property type="term" value="P:regulation of cell shape"/>
    <property type="evidence" value="ECO:0007669"/>
    <property type="project" value="UniProtKB-KW"/>
</dbReference>
<feature type="binding site" evidence="9">
    <location>
        <position position="252"/>
    </location>
    <ligand>
        <name>Mg(2+)</name>
        <dbReference type="ChEBI" id="CHEBI:18420"/>
    </ligand>
</feature>
<comment type="subcellular location">
    <subcellularLocation>
        <location evidence="7">Cell membrane</location>
        <topology evidence="7">Multi-pass membrane protein</topology>
    </subcellularLocation>
    <subcellularLocation>
        <location evidence="1">Membrane</location>
        <topology evidence="1">Multi-pass membrane protein</topology>
    </subcellularLocation>
</comment>
<dbReference type="GO" id="GO:0051992">
    <property type="term" value="F:UDP-N-acetylmuramoyl-L-alanyl-D-glutamyl-meso-2,6-diaminopimelyl-D-alanyl-D-alanine:undecaprenyl-phosphate transferase activity"/>
    <property type="evidence" value="ECO:0007669"/>
    <property type="project" value="RHEA"/>
</dbReference>
<evidence type="ECO:0000313" key="11">
    <source>
        <dbReference type="Proteomes" id="UP000178367"/>
    </source>
</evidence>
<dbReference type="GO" id="GO:0071555">
    <property type="term" value="P:cell wall organization"/>
    <property type="evidence" value="ECO:0007669"/>
    <property type="project" value="UniProtKB-KW"/>
</dbReference>
<name>A0A1F5SMJ0_9BACT</name>
<feature type="transmembrane region" description="Helical" evidence="7">
    <location>
        <begin position="197"/>
        <end position="218"/>
    </location>
</feature>
<dbReference type="GO" id="GO:0051301">
    <property type="term" value="P:cell division"/>
    <property type="evidence" value="ECO:0007669"/>
    <property type="project" value="UniProtKB-KW"/>
</dbReference>
<reference evidence="10 11" key="1">
    <citation type="journal article" date="2016" name="Nat. Commun.">
        <title>Thousands of microbial genomes shed light on interconnected biogeochemical processes in an aquifer system.</title>
        <authorList>
            <person name="Anantharaman K."/>
            <person name="Brown C.T."/>
            <person name="Hug L.A."/>
            <person name="Sharon I."/>
            <person name="Castelle C.J."/>
            <person name="Probst A.J."/>
            <person name="Thomas B.C."/>
            <person name="Singh A."/>
            <person name="Wilkins M.J."/>
            <person name="Karaoz U."/>
            <person name="Brodie E.L."/>
            <person name="Williams K.H."/>
            <person name="Hubbard S.S."/>
            <person name="Banfield J.F."/>
        </authorList>
    </citation>
    <scope>NUCLEOTIDE SEQUENCE [LARGE SCALE GENOMIC DNA]</scope>
</reference>
<dbReference type="PANTHER" id="PTHR22926">
    <property type="entry name" value="PHOSPHO-N-ACETYLMURAMOYL-PENTAPEPTIDE-TRANSFERASE"/>
    <property type="match status" value="1"/>
</dbReference>
<feature type="transmembrane region" description="Helical" evidence="7">
    <location>
        <begin position="161"/>
        <end position="185"/>
    </location>
</feature>
<evidence type="ECO:0000313" key="10">
    <source>
        <dbReference type="EMBL" id="OGF27894.1"/>
    </source>
</evidence>
<keyword evidence="7 9" id="KW-0479">Metal-binding</keyword>
<keyword evidence="3 7" id="KW-0808">Transferase</keyword>
<dbReference type="GO" id="GO:0005886">
    <property type="term" value="C:plasma membrane"/>
    <property type="evidence" value="ECO:0007669"/>
    <property type="project" value="UniProtKB-SubCell"/>
</dbReference>
<comment type="caution">
    <text evidence="10">The sequence shown here is derived from an EMBL/GenBank/DDBJ whole genome shotgun (WGS) entry which is preliminary data.</text>
</comment>
<feature type="transmembrane region" description="Helical" evidence="7">
    <location>
        <begin position="139"/>
        <end position="155"/>
    </location>
</feature>
<keyword evidence="7" id="KW-0961">Cell wall biogenesis/degradation</keyword>
<accession>A0A1F5SMJ0</accession>
<gene>
    <name evidence="7" type="primary">mraY</name>
    <name evidence="10" type="ORF">A2227_04740</name>
</gene>
<keyword evidence="6 7" id="KW-0472">Membrane</keyword>
<dbReference type="EMBL" id="MFGB01000005">
    <property type="protein sequence ID" value="OGF27894.1"/>
    <property type="molecule type" value="Genomic_DNA"/>
</dbReference>
<evidence type="ECO:0000256" key="4">
    <source>
        <dbReference type="ARBA" id="ARBA00022692"/>
    </source>
</evidence>
<evidence type="ECO:0000256" key="2">
    <source>
        <dbReference type="ARBA" id="ARBA00005583"/>
    </source>
</evidence>
<feature type="transmembrane region" description="Helical" evidence="7">
    <location>
        <begin position="324"/>
        <end position="345"/>
    </location>
</feature>
<evidence type="ECO:0000256" key="1">
    <source>
        <dbReference type="ARBA" id="ARBA00004141"/>
    </source>
</evidence>
<keyword evidence="7" id="KW-1003">Cell membrane</keyword>
<dbReference type="Pfam" id="PF00953">
    <property type="entry name" value="Glycos_transf_4"/>
    <property type="match status" value="1"/>
</dbReference>
<dbReference type="InterPro" id="IPR003524">
    <property type="entry name" value="PNAcMuramoyl-5peptid_Trfase"/>
</dbReference>
<evidence type="ECO:0000256" key="5">
    <source>
        <dbReference type="ARBA" id="ARBA00022989"/>
    </source>
</evidence>
<keyword evidence="5 7" id="KW-1133">Transmembrane helix</keyword>
<evidence type="ECO:0000256" key="9">
    <source>
        <dbReference type="PIRSR" id="PIRSR600715-1"/>
    </source>
</evidence>
<feature type="binding site" evidence="9">
    <location>
        <position position="192"/>
    </location>
    <ligand>
        <name>Mg(2+)</name>
        <dbReference type="ChEBI" id="CHEBI:18420"/>
    </ligand>
</feature>
<protein>
    <recommendedName>
        <fullName evidence="7 8">Phospho-N-acetylmuramoyl-pentapeptide-transferase</fullName>
        <ecNumber evidence="7 8">2.7.8.13</ecNumber>
    </recommendedName>
    <alternativeName>
        <fullName evidence="7">UDP-MurNAc-pentapeptide phosphotransferase</fullName>
    </alternativeName>
</protein>
<proteinExistence type="inferred from homology"/>
<keyword evidence="7" id="KW-0573">Peptidoglycan synthesis</keyword>
<dbReference type="STRING" id="1797994.A2227_04740"/>
<dbReference type="InterPro" id="IPR018480">
    <property type="entry name" value="PNAcMuramoyl-5peptid_Trfase_CS"/>
</dbReference>
<comment type="catalytic activity">
    <reaction evidence="7">
        <text>UDP-N-acetyl-alpha-D-muramoyl-L-alanyl-gamma-D-glutamyl-meso-2,6-diaminopimeloyl-D-alanyl-D-alanine + di-trans,octa-cis-undecaprenyl phosphate = di-trans,octa-cis-undecaprenyl diphospho-N-acetyl-alpha-D-muramoyl-L-alanyl-D-glutamyl-meso-2,6-diaminopimeloyl-D-alanyl-D-alanine + UMP</text>
        <dbReference type="Rhea" id="RHEA:28386"/>
        <dbReference type="ChEBI" id="CHEBI:57865"/>
        <dbReference type="ChEBI" id="CHEBI:60392"/>
        <dbReference type="ChEBI" id="CHEBI:61386"/>
        <dbReference type="ChEBI" id="CHEBI:61387"/>
        <dbReference type="EC" id="2.7.8.13"/>
    </reaction>
</comment>
<organism evidence="10 11">
    <name type="scientific">Candidatus Falkowbacteria bacterium RIFOXYA2_FULL_47_19</name>
    <dbReference type="NCBI Taxonomy" id="1797994"/>
    <lineage>
        <taxon>Bacteria</taxon>
        <taxon>Candidatus Falkowiibacteriota</taxon>
    </lineage>
</organism>
<dbReference type="EC" id="2.7.8.13" evidence="7 8"/>
<keyword evidence="7" id="KW-0131">Cell cycle</keyword>
<dbReference type="GO" id="GO:0046872">
    <property type="term" value="F:metal ion binding"/>
    <property type="evidence" value="ECO:0007669"/>
    <property type="project" value="UniProtKB-KW"/>
</dbReference>
<dbReference type="PANTHER" id="PTHR22926:SF5">
    <property type="entry name" value="PHOSPHO-N-ACETYLMURAMOYL-PENTAPEPTIDE-TRANSFERASE HOMOLOG"/>
    <property type="match status" value="1"/>
</dbReference>
<dbReference type="Proteomes" id="UP000178367">
    <property type="component" value="Unassembled WGS sequence"/>
</dbReference>
<evidence type="ECO:0000256" key="3">
    <source>
        <dbReference type="ARBA" id="ARBA00022679"/>
    </source>
</evidence>
<dbReference type="GO" id="GO:0009252">
    <property type="term" value="P:peptidoglycan biosynthetic process"/>
    <property type="evidence" value="ECO:0007669"/>
    <property type="project" value="UniProtKB-UniRule"/>
</dbReference>
<comment type="cofactor">
    <cofactor evidence="7 9">
        <name>Mg(2+)</name>
        <dbReference type="ChEBI" id="CHEBI:18420"/>
    </cofactor>
</comment>
<feature type="transmembrane region" description="Helical" evidence="7">
    <location>
        <begin position="65"/>
        <end position="82"/>
    </location>
</feature>
<sequence>MQDFYIIKILFFTTMAFVFTIAWTPFLTHFLYKYKLGKQIRDDGTTPLFSKLHAHKAGTPTMGGLLVWVTTLIFSLAFFYLAKFFPWSIFHDLDFLSRRETLLPLGCLVSSALVGLIDDYLDVRRMGYKKRGIKFSHKLLIYTFIALIGAWWFYFKLDWDIIHIPFLGTIYVGWGYILFFVAIVVGTAFAVNQTDGLDGLAGGTLLIAFAAYSVIAFSTGRYDLAAFCGVIVGALLAFLWFNINPARFIMGDTGSISLGVTLALVALYTNTAFILPFLGVIFVVEAVSTVVQILSKKLRAGKKVFRSAPIHHHFEALGWPEPKIVMRFWVIAGVFAVMGLIIFLLDKTI</sequence>
<keyword evidence="7" id="KW-0132">Cell division</keyword>
<comment type="similarity">
    <text evidence="2 7">Belongs to the glycosyltransferase 4 family. MraY subfamily.</text>
</comment>
<dbReference type="HAMAP" id="MF_00038">
    <property type="entry name" value="MraY"/>
    <property type="match status" value="1"/>
</dbReference>
<evidence type="ECO:0000256" key="6">
    <source>
        <dbReference type="ARBA" id="ARBA00023136"/>
    </source>
</evidence>
<feature type="transmembrane region" description="Helical" evidence="7">
    <location>
        <begin position="6"/>
        <end position="32"/>
    </location>
</feature>
<dbReference type="UniPathway" id="UPA00219"/>
<evidence type="ECO:0000256" key="7">
    <source>
        <dbReference type="HAMAP-Rule" id="MF_00038"/>
    </source>
</evidence>
<keyword evidence="7 9" id="KW-0460">Magnesium</keyword>
<dbReference type="CDD" id="cd06852">
    <property type="entry name" value="GT_MraY"/>
    <property type="match status" value="1"/>
</dbReference>
<dbReference type="AlphaFoldDB" id="A0A1F5SMJ0"/>
<feature type="transmembrane region" description="Helical" evidence="7">
    <location>
        <begin position="102"/>
        <end position="118"/>
    </location>
</feature>
<evidence type="ECO:0000256" key="8">
    <source>
        <dbReference type="NCBIfam" id="TIGR00445"/>
    </source>
</evidence>
<dbReference type="InterPro" id="IPR000715">
    <property type="entry name" value="Glycosyl_transferase_4"/>
</dbReference>